<feature type="transmembrane region" description="Helical" evidence="9">
    <location>
        <begin position="378"/>
        <end position="398"/>
    </location>
</feature>
<feature type="transmembrane region" description="Helical" evidence="9">
    <location>
        <begin position="479"/>
        <end position="497"/>
    </location>
</feature>
<feature type="transmembrane region" description="Helical" evidence="9">
    <location>
        <begin position="418"/>
        <end position="434"/>
    </location>
</feature>
<gene>
    <name evidence="11" type="ORF">A1Q1_02363</name>
</gene>
<dbReference type="VEuPathDB" id="FungiDB:A1Q1_02363"/>
<evidence type="ECO:0000313" key="11">
    <source>
        <dbReference type="EMBL" id="EJT48636.1"/>
    </source>
</evidence>
<evidence type="ECO:0000256" key="2">
    <source>
        <dbReference type="ARBA" id="ARBA00010666"/>
    </source>
</evidence>
<keyword evidence="5 9" id="KW-1133">Transmembrane helix</keyword>
<feature type="transmembrane region" description="Helical" evidence="9">
    <location>
        <begin position="672"/>
        <end position="689"/>
    </location>
</feature>
<dbReference type="KEGG" id="tasa:A1Q1_02363"/>
<comment type="subcellular location">
    <subcellularLocation>
        <location evidence="1">Membrane</location>
        <topology evidence="1">Multi-pass membrane protein</topology>
    </subcellularLocation>
</comment>
<feature type="domain" description="Cas1p 10 TM acyl transferase" evidence="10">
    <location>
        <begin position="336"/>
        <end position="773"/>
    </location>
</feature>
<accession>J5T1C0</accession>
<feature type="transmembrane region" description="Helical" evidence="9">
    <location>
        <begin position="565"/>
        <end position="585"/>
    </location>
</feature>
<dbReference type="RefSeq" id="XP_014180783.1">
    <property type="nucleotide sequence ID" value="XM_014325308.1"/>
</dbReference>
<feature type="transmembrane region" description="Helical" evidence="9">
    <location>
        <begin position="455"/>
        <end position="473"/>
    </location>
</feature>
<dbReference type="EMBL" id="ALBS01000196">
    <property type="protein sequence ID" value="EJT48636.1"/>
    <property type="molecule type" value="Genomic_DNA"/>
</dbReference>
<dbReference type="PANTHER" id="PTHR13533:SF1">
    <property type="entry name" value="N-ACETYLNEURAMINATE 9-O-ACETYLTRANSFERASE"/>
    <property type="match status" value="1"/>
</dbReference>
<dbReference type="GO" id="GO:0016020">
    <property type="term" value="C:membrane"/>
    <property type="evidence" value="ECO:0007669"/>
    <property type="project" value="UniProtKB-SubCell"/>
</dbReference>
<dbReference type="OrthoDB" id="1932925at2759"/>
<evidence type="ECO:0000256" key="8">
    <source>
        <dbReference type="SAM" id="MobiDB-lite"/>
    </source>
</evidence>
<evidence type="ECO:0000256" key="4">
    <source>
        <dbReference type="ARBA" id="ARBA00022692"/>
    </source>
</evidence>
<dbReference type="Proteomes" id="UP000002748">
    <property type="component" value="Unassembled WGS sequence"/>
</dbReference>
<evidence type="ECO:0000256" key="1">
    <source>
        <dbReference type="ARBA" id="ARBA00004141"/>
    </source>
</evidence>
<comment type="similarity">
    <text evidence="2">Belongs to the PC-esterase family. CASD1 subfamily.</text>
</comment>
<feature type="transmembrane region" description="Helical" evidence="9">
    <location>
        <begin position="21"/>
        <end position="43"/>
    </location>
</feature>
<evidence type="ECO:0000256" key="5">
    <source>
        <dbReference type="ARBA" id="ARBA00022989"/>
    </source>
</evidence>
<dbReference type="GO" id="GO:0005794">
    <property type="term" value="C:Golgi apparatus"/>
    <property type="evidence" value="ECO:0007669"/>
    <property type="project" value="UniProtKB-ARBA"/>
</dbReference>
<evidence type="ECO:0000256" key="6">
    <source>
        <dbReference type="ARBA" id="ARBA00023136"/>
    </source>
</evidence>
<feature type="transmembrane region" description="Helical" evidence="9">
    <location>
        <begin position="605"/>
        <end position="627"/>
    </location>
</feature>
<reference evidence="11 12" key="1">
    <citation type="journal article" date="2012" name="Eukaryot. Cell">
        <title>Draft genome sequence of CBS 2479, the standard type strain of Trichosporon asahii.</title>
        <authorList>
            <person name="Yang R.Y."/>
            <person name="Li H.T."/>
            <person name="Zhu H."/>
            <person name="Zhou G.P."/>
            <person name="Wang M."/>
            <person name="Wang L."/>
        </authorList>
    </citation>
    <scope>NUCLEOTIDE SEQUENCE [LARGE SCALE GENOMIC DNA]</scope>
    <source>
        <strain evidence="12">ATCC 90039 / CBS 2479 / JCM 2466 / KCTC 7840 / NCYC 2677 / UAMH 7654</strain>
    </source>
</reference>
<sequence length="894" mass="100239">MPPQSGQARQSASQARLNPIWYSYACITVLAAVILGNLMRWSFLDYPDPYYCGALLTIGRWLDPGTYKVWQPEVFIGDSNVRQLYFAAVRAIDGGKNYTPKWEKDGDKHTNRGAVVKSKDGHRLNLDFWWDPYLNSTETIAFLKSTPKEPLSMLVMGSGLWYLRNPSSGGLAAWTMAIHSTFDLLREHQGQPDAPLQTPWDTMDQSLQFRMPGLLPSSAPARSKDKPNAENNFALADTVVFLPVPDPVDEKLSPERAATILHSDVEAMNADLSARLQHENPPPVVLPTVLNDLIVDSESDDGLHFSDKIMNKQAEILLSWRCADALRQDGLGQPSTCCRRYSYVRPLQGLLLVFLAVWSPLVAYFGHKLPAHSPIQRFVPGTKAALAVSTFGLSVTYLWFTDRTTMFLKENKDWDPKVFTILSVVSLVAGLATVRNRGKDLGFLNRDLTDEWKGWMQTVAILIYHFVGASKISGIYNPIRVLVAAYLFMTGYGHFFFYYKKADFGLQRVATVLVRLNLLSVVLPYTMNTNYVFYYFAPLVSWWYLIIYGVMALGSQYNDRAAFLLPKLVLSAVAIAAFMHYSFLMEYLFAFLNTVFKIQWTAREWTFRVTLDLYIVWGGMLTAYAYIKAKEHRLTEQPYFNQLRGGACVASVAALVWYFWYELHLESKFVYNKYHAYVSIVPILGYVVLRNASSRLRQHSSLLFCWVGQISLETFILQFHGWLAADTKAILLVLPPEYRPVNLAISTVCFIHLSWLVSGATGEITTWIIGKGKGKERLPAPATTAQPAQTTDEIPLLDRNQGDKDSESAPSGSGSGSGSGEPALETPASPNTTLDNSGYFRDNGAAVTGYDAPVRWSQHTVLSVVSNIRSLAQAHLSVKLGLVLLGLWVANWLY</sequence>
<feature type="region of interest" description="Disordered" evidence="8">
    <location>
        <begin position="775"/>
        <end position="837"/>
    </location>
</feature>
<protein>
    <submittedName>
        <fullName evidence="11">O-acetyltransferase</fullName>
    </submittedName>
</protein>
<evidence type="ECO:0000259" key="10">
    <source>
        <dbReference type="Pfam" id="PF07779"/>
    </source>
</evidence>
<dbReference type="Pfam" id="PF07779">
    <property type="entry name" value="Cas1_AcylT"/>
    <property type="match status" value="1"/>
</dbReference>
<proteinExistence type="inferred from homology"/>
<evidence type="ECO:0000313" key="12">
    <source>
        <dbReference type="Proteomes" id="UP000002748"/>
    </source>
</evidence>
<dbReference type="AlphaFoldDB" id="J5T1C0"/>
<evidence type="ECO:0000256" key="9">
    <source>
        <dbReference type="SAM" id="Phobius"/>
    </source>
</evidence>
<comment type="caution">
    <text evidence="11">The sequence shown here is derived from an EMBL/GenBank/DDBJ whole genome shotgun (WGS) entry which is preliminary data.</text>
</comment>
<keyword evidence="3 11" id="KW-0808">Transferase</keyword>
<dbReference type="HOGENOM" id="CLU_008003_0_1_1"/>
<feature type="compositionally biased region" description="Low complexity" evidence="8">
    <location>
        <begin position="779"/>
        <end position="791"/>
    </location>
</feature>
<feature type="transmembrane region" description="Helical" evidence="9">
    <location>
        <begin position="347"/>
        <end position="366"/>
    </location>
</feature>
<feature type="transmembrane region" description="Helical" evidence="9">
    <location>
        <begin position="533"/>
        <end position="553"/>
    </location>
</feature>
<feature type="transmembrane region" description="Helical" evidence="9">
    <location>
        <begin position="701"/>
        <end position="723"/>
    </location>
</feature>
<evidence type="ECO:0000256" key="3">
    <source>
        <dbReference type="ARBA" id="ARBA00022679"/>
    </source>
</evidence>
<dbReference type="GO" id="GO:0016740">
    <property type="term" value="F:transferase activity"/>
    <property type="evidence" value="ECO:0007669"/>
    <property type="project" value="UniProtKB-KW"/>
</dbReference>
<dbReference type="GeneID" id="25985877"/>
<dbReference type="GO" id="GO:0005975">
    <property type="term" value="P:carbohydrate metabolic process"/>
    <property type="evidence" value="ECO:0007669"/>
    <property type="project" value="UniProtKB-ARBA"/>
</dbReference>
<name>J5T1C0_TRIAS</name>
<keyword evidence="6 9" id="KW-0472">Membrane</keyword>
<organism evidence="11 12">
    <name type="scientific">Trichosporon asahii var. asahii (strain ATCC 90039 / CBS 2479 / JCM 2466 / KCTC 7840 / NBRC 103889/ NCYC 2677 / UAMH 7654)</name>
    <name type="common">Yeast</name>
    <dbReference type="NCBI Taxonomy" id="1186058"/>
    <lineage>
        <taxon>Eukaryota</taxon>
        <taxon>Fungi</taxon>
        <taxon>Dikarya</taxon>
        <taxon>Basidiomycota</taxon>
        <taxon>Agaricomycotina</taxon>
        <taxon>Tremellomycetes</taxon>
        <taxon>Trichosporonales</taxon>
        <taxon>Trichosporonaceae</taxon>
        <taxon>Trichosporon</taxon>
    </lineage>
</organism>
<keyword evidence="7" id="KW-0325">Glycoprotein</keyword>
<dbReference type="PANTHER" id="PTHR13533">
    <property type="entry name" value="N-ACETYLNEURAMINATE 9-O-ACETYLTRANSFERASE"/>
    <property type="match status" value="1"/>
</dbReference>
<keyword evidence="4 9" id="KW-0812">Transmembrane</keyword>
<evidence type="ECO:0000256" key="7">
    <source>
        <dbReference type="ARBA" id="ARBA00023180"/>
    </source>
</evidence>
<feature type="transmembrane region" description="Helical" evidence="9">
    <location>
        <begin position="639"/>
        <end position="660"/>
    </location>
</feature>
<dbReference type="InterPro" id="IPR012419">
    <property type="entry name" value="Cas1_AcylTrans_dom"/>
</dbReference>